<organism evidence="8 9">
    <name type="scientific">Candidatus Synechococcus spongiarum 15L</name>
    <dbReference type="NCBI Taxonomy" id="1608419"/>
    <lineage>
        <taxon>Bacteria</taxon>
        <taxon>Bacillati</taxon>
        <taxon>Cyanobacteriota</taxon>
        <taxon>Cyanophyceae</taxon>
        <taxon>Synechococcales</taxon>
        <taxon>Synechococcaceae</taxon>
        <taxon>Synechococcus</taxon>
    </lineage>
</organism>
<dbReference type="PATRIC" id="fig|1608419.3.peg.1452"/>
<dbReference type="EMBL" id="JYFQ01000227">
    <property type="protein sequence ID" value="KKZ09947.1"/>
    <property type="molecule type" value="Genomic_DNA"/>
</dbReference>
<evidence type="ECO:0000256" key="4">
    <source>
        <dbReference type="ARBA" id="ARBA00022833"/>
    </source>
</evidence>
<evidence type="ECO:0000259" key="7">
    <source>
        <dbReference type="Pfam" id="PF01435"/>
    </source>
</evidence>
<keyword evidence="2" id="KW-0479">Metal-binding</keyword>
<proteinExistence type="inferred from homology"/>
<reference evidence="8 9" key="1">
    <citation type="submission" date="2015-02" db="EMBL/GenBank/DDBJ databases">
        <authorList>
            <person name="Slaby B."/>
            <person name="Hentschel U."/>
        </authorList>
    </citation>
    <scope>NUCLEOTIDE SEQUENCE [LARGE SCALE GENOMIC DNA]</scope>
    <source>
        <strain evidence="8">15L</strain>
    </source>
</reference>
<gene>
    <name evidence="8" type="ORF">TQ37_10550</name>
</gene>
<accession>A0A0G8ARR1</accession>
<dbReference type="GO" id="GO:0004222">
    <property type="term" value="F:metalloendopeptidase activity"/>
    <property type="evidence" value="ECO:0007669"/>
    <property type="project" value="InterPro"/>
</dbReference>
<keyword evidence="1 6" id="KW-0645">Protease</keyword>
<dbReference type="CDD" id="cd07331">
    <property type="entry name" value="M48C_Oma1_like"/>
    <property type="match status" value="1"/>
</dbReference>
<dbReference type="Proteomes" id="UP000035037">
    <property type="component" value="Unassembled WGS sequence"/>
</dbReference>
<dbReference type="GO" id="GO:0046872">
    <property type="term" value="F:metal ion binding"/>
    <property type="evidence" value="ECO:0007669"/>
    <property type="project" value="UniProtKB-KW"/>
</dbReference>
<reference evidence="8 9" key="2">
    <citation type="submission" date="2015-05" db="EMBL/GenBank/DDBJ databases">
        <title>Lifestyle Evolution in Cyanobacterial Symbionts of Sponges.</title>
        <authorList>
            <person name="Burgsdorf I."/>
            <person name="Slaby B.M."/>
            <person name="Handley K.M."/>
            <person name="Haber M."/>
            <person name="Blom J."/>
            <person name="Marshall C.W."/>
            <person name="Gilbert J.A."/>
            <person name="Hentschel U."/>
            <person name="Steindler L."/>
        </authorList>
    </citation>
    <scope>NUCLEOTIDE SEQUENCE [LARGE SCALE GENOMIC DNA]</scope>
    <source>
        <strain evidence="8">15L</strain>
    </source>
</reference>
<dbReference type="PANTHER" id="PTHR22726">
    <property type="entry name" value="METALLOENDOPEPTIDASE OMA1"/>
    <property type="match status" value="1"/>
</dbReference>
<dbReference type="Pfam" id="PF01435">
    <property type="entry name" value="Peptidase_M48"/>
    <property type="match status" value="1"/>
</dbReference>
<protein>
    <submittedName>
        <fullName evidence="8">Peptidase M48 Ste24p</fullName>
    </submittedName>
</protein>
<keyword evidence="3 6" id="KW-0378">Hydrolase</keyword>
<sequence length="277" mass="30280">MVGPGRILQRAGWLLIAALLAGCTTSPTGRQQFMLVSPDAAISMAQTAYMDTLRQFARRGKLMNDPRLAERMARITGRLATVAVQEYPHTARWEWSVALVDDATVLNAWAMAGGRMAVFRGLIEKLSLSDDEIAHIMGHEIAHAIANHHAERMSMVLARNLAVSVVKQNTEEDSQAAPIANAVATVALTLPNSRSGEEEADKLGMRMAARAGYDPQAAVTLWQKMAQHSGPRPPEFLSTHPDPASRIAALSTLVDEVQHLRPAVPPEPYRVRIYAEH</sequence>
<dbReference type="Gene3D" id="3.30.2010.10">
    <property type="entry name" value="Metalloproteases ('zincins'), catalytic domain"/>
    <property type="match status" value="1"/>
</dbReference>
<dbReference type="InterPro" id="IPR001915">
    <property type="entry name" value="Peptidase_M48"/>
</dbReference>
<dbReference type="InterPro" id="IPR051156">
    <property type="entry name" value="Mito/Outer_Membr_Metalloprot"/>
</dbReference>
<evidence type="ECO:0000256" key="5">
    <source>
        <dbReference type="ARBA" id="ARBA00023049"/>
    </source>
</evidence>
<evidence type="ECO:0000313" key="9">
    <source>
        <dbReference type="Proteomes" id="UP000035037"/>
    </source>
</evidence>
<evidence type="ECO:0000256" key="1">
    <source>
        <dbReference type="ARBA" id="ARBA00022670"/>
    </source>
</evidence>
<dbReference type="GO" id="GO:0016020">
    <property type="term" value="C:membrane"/>
    <property type="evidence" value="ECO:0007669"/>
    <property type="project" value="TreeGrafter"/>
</dbReference>
<evidence type="ECO:0000256" key="6">
    <source>
        <dbReference type="RuleBase" id="RU003983"/>
    </source>
</evidence>
<evidence type="ECO:0000256" key="3">
    <source>
        <dbReference type="ARBA" id="ARBA00022801"/>
    </source>
</evidence>
<keyword evidence="4 6" id="KW-0862">Zinc</keyword>
<keyword evidence="5 6" id="KW-0482">Metalloprotease</keyword>
<comment type="caution">
    <text evidence="8">The sequence shown here is derived from an EMBL/GenBank/DDBJ whole genome shotgun (WGS) entry which is preliminary data.</text>
</comment>
<feature type="domain" description="Peptidase M48" evidence="7">
    <location>
        <begin position="69"/>
        <end position="252"/>
    </location>
</feature>
<evidence type="ECO:0000256" key="2">
    <source>
        <dbReference type="ARBA" id="ARBA00022723"/>
    </source>
</evidence>
<dbReference type="PANTHER" id="PTHR22726:SF24">
    <property type="entry name" value="M48 FAMILY METALLOPEPTIDASE"/>
    <property type="match status" value="1"/>
</dbReference>
<evidence type="ECO:0000313" key="8">
    <source>
        <dbReference type="EMBL" id="KKZ09947.1"/>
    </source>
</evidence>
<comment type="cofactor">
    <cofactor evidence="6">
        <name>Zn(2+)</name>
        <dbReference type="ChEBI" id="CHEBI:29105"/>
    </cofactor>
    <text evidence="6">Binds 1 zinc ion per subunit.</text>
</comment>
<dbReference type="AlphaFoldDB" id="A0A0G8ARR1"/>
<name>A0A0G8ARR1_9SYNE</name>
<comment type="similarity">
    <text evidence="6">Belongs to the peptidase M48 family.</text>
</comment>
<dbReference type="GO" id="GO:0051603">
    <property type="term" value="P:proteolysis involved in protein catabolic process"/>
    <property type="evidence" value="ECO:0007669"/>
    <property type="project" value="TreeGrafter"/>
</dbReference>
<dbReference type="PROSITE" id="PS51257">
    <property type="entry name" value="PROKAR_LIPOPROTEIN"/>
    <property type="match status" value="1"/>
</dbReference>